<reference evidence="3" key="2">
    <citation type="submission" date="2020-09" db="EMBL/GenBank/DDBJ databases">
        <authorList>
            <person name="Sun Q."/>
            <person name="Zhou Y."/>
        </authorList>
    </citation>
    <scope>NUCLEOTIDE SEQUENCE</scope>
    <source>
        <strain evidence="3">CGMCC 1.12214</strain>
    </source>
</reference>
<accession>A0A917MKJ4</accession>
<evidence type="ECO:0000259" key="2">
    <source>
        <dbReference type="Pfam" id="PF00188"/>
    </source>
</evidence>
<organism evidence="3 4">
    <name type="scientific">Alsobacter metallidurans</name>
    <dbReference type="NCBI Taxonomy" id="340221"/>
    <lineage>
        <taxon>Bacteria</taxon>
        <taxon>Pseudomonadati</taxon>
        <taxon>Pseudomonadota</taxon>
        <taxon>Alphaproteobacteria</taxon>
        <taxon>Hyphomicrobiales</taxon>
        <taxon>Alsobacteraceae</taxon>
        <taxon>Alsobacter</taxon>
    </lineage>
</organism>
<keyword evidence="4" id="KW-1185">Reference proteome</keyword>
<dbReference type="EMBL" id="BMES01000003">
    <property type="protein sequence ID" value="GGH33247.1"/>
    <property type="molecule type" value="Genomic_DNA"/>
</dbReference>
<evidence type="ECO:0000313" key="3">
    <source>
        <dbReference type="EMBL" id="GGH33247.1"/>
    </source>
</evidence>
<dbReference type="PANTHER" id="PTHR31157">
    <property type="entry name" value="SCP DOMAIN-CONTAINING PROTEIN"/>
    <property type="match status" value="1"/>
</dbReference>
<protein>
    <recommendedName>
        <fullName evidence="2">SCP domain-containing protein</fullName>
    </recommendedName>
</protein>
<gene>
    <name evidence="3" type="ORF">GCM10007036_45710</name>
</gene>
<sequence length="166" mass="17567">MKHLFAVVATLSVVGLAGCTVAPPSSVETVPTFYQRLDQGAALDEAAALDMINAYRAKSGLAPLALDAELVAQARRRASGVAETDTSTWGETPTISAQKAGLGANRAERVSAGYRTLAEAFSGWRDSPPHNRVLLAPAGRRFGIAAVDRPGAKYRVYWDIIVEGGR</sequence>
<dbReference type="Gene3D" id="3.40.33.10">
    <property type="entry name" value="CAP"/>
    <property type="match status" value="1"/>
</dbReference>
<reference evidence="3" key="1">
    <citation type="journal article" date="2014" name="Int. J. Syst. Evol. Microbiol.">
        <title>Complete genome sequence of Corynebacterium casei LMG S-19264T (=DSM 44701T), isolated from a smear-ripened cheese.</title>
        <authorList>
            <consortium name="US DOE Joint Genome Institute (JGI-PGF)"/>
            <person name="Walter F."/>
            <person name="Albersmeier A."/>
            <person name="Kalinowski J."/>
            <person name="Ruckert C."/>
        </authorList>
    </citation>
    <scope>NUCLEOTIDE SEQUENCE</scope>
    <source>
        <strain evidence="3">CGMCC 1.12214</strain>
    </source>
</reference>
<feature type="domain" description="SCP" evidence="2">
    <location>
        <begin position="49"/>
        <end position="158"/>
    </location>
</feature>
<dbReference type="PANTHER" id="PTHR31157:SF1">
    <property type="entry name" value="SCP DOMAIN-CONTAINING PROTEIN"/>
    <property type="match status" value="1"/>
</dbReference>
<dbReference type="Pfam" id="PF00188">
    <property type="entry name" value="CAP"/>
    <property type="match status" value="1"/>
</dbReference>
<keyword evidence="1" id="KW-0732">Signal</keyword>
<dbReference type="SUPFAM" id="SSF55797">
    <property type="entry name" value="PR-1-like"/>
    <property type="match status" value="1"/>
</dbReference>
<dbReference type="InterPro" id="IPR035940">
    <property type="entry name" value="CAP_sf"/>
</dbReference>
<evidence type="ECO:0000256" key="1">
    <source>
        <dbReference type="SAM" id="SignalP"/>
    </source>
</evidence>
<dbReference type="PROSITE" id="PS51257">
    <property type="entry name" value="PROKAR_LIPOPROTEIN"/>
    <property type="match status" value="1"/>
</dbReference>
<dbReference type="InterPro" id="IPR014044">
    <property type="entry name" value="CAP_dom"/>
</dbReference>
<dbReference type="AlphaFoldDB" id="A0A917MKJ4"/>
<feature type="chain" id="PRO_5037548907" description="SCP domain-containing protein" evidence="1">
    <location>
        <begin position="18"/>
        <end position="166"/>
    </location>
</feature>
<dbReference type="CDD" id="cd05379">
    <property type="entry name" value="CAP_bacterial"/>
    <property type="match status" value="1"/>
</dbReference>
<name>A0A917MKJ4_9HYPH</name>
<proteinExistence type="predicted"/>
<evidence type="ECO:0000313" key="4">
    <source>
        <dbReference type="Proteomes" id="UP000603912"/>
    </source>
</evidence>
<comment type="caution">
    <text evidence="3">The sequence shown here is derived from an EMBL/GenBank/DDBJ whole genome shotgun (WGS) entry which is preliminary data.</text>
</comment>
<dbReference type="RefSeq" id="WP_188520114.1">
    <property type="nucleotide sequence ID" value="NZ_BMES01000003.1"/>
</dbReference>
<feature type="signal peptide" evidence="1">
    <location>
        <begin position="1"/>
        <end position="17"/>
    </location>
</feature>
<dbReference type="Proteomes" id="UP000603912">
    <property type="component" value="Unassembled WGS sequence"/>
</dbReference>